<dbReference type="Proteomes" id="UP001187143">
    <property type="component" value="Unassembled WGS sequence"/>
</dbReference>
<dbReference type="InterPro" id="IPR036390">
    <property type="entry name" value="WH_DNA-bd_sf"/>
</dbReference>
<sequence>MTPSVTLDSQPRQSVSPPTDRVVAVMSLLGGAPDRCFTVTEVGRALEISRATAHAVLNALTVHDWVIRDPETGQFSCGPAIEALARPSGAGRRLVRARLAELANELQMQVLLVRRNGTDMTVIETAGQTATAAQVGLGFHIPFLAPFGREFVAWADDQTHGAWLARLKSARPEFRSRMDEVLADVRDRGYAIERLSPEWLRVHTALQALSGHGDIDIVTTSLATAIADGTVVDFLTAELPPGQLNEVAMVMAPVRNSDGAVVMSVSAIPFASLEATAVKELGQRMCHAAAELETVIARYEAT</sequence>
<dbReference type="SUPFAM" id="SSF46785">
    <property type="entry name" value="Winged helix' DNA-binding domain"/>
    <property type="match status" value="1"/>
</dbReference>
<dbReference type="Gene3D" id="1.10.10.10">
    <property type="entry name" value="Winged helix-like DNA-binding domain superfamily/Winged helix DNA-binding domain"/>
    <property type="match status" value="1"/>
</dbReference>
<evidence type="ECO:0000256" key="2">
    <source>
        <dbReference type="ARBA" id="ARBA00023163"/>
    </source>
</evidence>
<dbReference type="RefSeq" id="WP_225323873.1">
    <property type="nucleotide sequence ID" value="NZ_JAEKMV010000003.1"/>
</dbReference>
<organism evidence="4 5">
    <name type="scientific">Mycobacterium intracellulare</name>
    <dbReference type="NCBI Taxonomy" id="1767"/>
    <lineage>
        <taxon>Bacteria</taxon>
        <taxon>Bacillati</taxon>
        <taxon>Actinomycetota</taxon>
        <taxon>Actinomycetes</taxon>
        <taxon>Mycobacteriales</taxon>
        <taxon>Mycobacteriaceae</taxon>
        <taxon>Mycobacterium</taxon>
        <taxon>Mycobacterium avium complex (MAC)</taxon>
    </lineage>
</organism>
<dbReference type="PROSITE" id="PS51077">
    <property type="entry name" value="HTH_ICLR"/>
    <property type="match status" value="1"/>
</dbReference>
<dbReference type="GO" id="GO:0045892">
    <property type="term" value="P:negative regulation of DNA-templated transcription"/>
    <property type="evidence" value="ECO:0007669"/>
    <property type="project" value="TreeGrafter"/>
</dbReference>
<dbReference type="Pfam" id="PF09339">
    <property type="entry name" value="HTH_IclR"/>
    <property type="match status" value="1"/>
</dbReference>
<reference evidence="4" key="1">
    <citation type="submission" date="2023-10" db="EMBL/GenBank/DDBJ databases">
        <title>Characterization and genome sequence of Mycobacterium intracellulare ABSURDO, a novel pathogenic isolate with three colony morphotypes that vary in growth and acid-fastness.</title>
        <authorList>
            <person name="Jude B.A."/>
            <person name="Robinson R.T."/>
        </authorList>
    </citation>
    <scope>NUCLEOTIDE SEQUENCE</scope>
    <source>
        <strain evidence="4">ABSURDO Component B</strain>
    </source>
</reference>
<evidence type="ECO:0000313" key="4">
    <source>
        <dbReference type="EMBL" id="MDV7011034.1"/>
    </source>
</evidence>
<evidence type="ECO:0000256" key="1">
    <source>
        <dbReference type="ARBA" id="ARBA00023015"/>
    </source>
</evidence>
<keyword evidence="1" id="KW-0805">Transcription regulation</keyword>
<accession>A0AAE4RBF2</accession>
<evidence type="ECO:0000313" key="5">
    <source>
        <dbReference type="Proteomes" id="UP001187143"/>
    </source>
</evidence>
<dbReference type="AlphaFoldDB" id="A0AAE4RBF2"/>
<dbReference type="PANTHER" id="PTHR30136:SF24">
    <property type="entry name" value="HTH-TYPE TRANSCRIPTIONAL REPRESSOR ALLR"/>
    <property type="match status" value="1"/>
</dbReference>
<feature type="domain" description="HTH iclR-type" evidence="3">
    <location>
        <begin position="16"/>
        <end position="79"/>
    </location>
</feature>
<dbReference type="SMART" id="SM00346">
    <property type="entry name" value="HTH_ICLR"/>
    <property type="match status" value="1"/>
</dbReference>
<comment type="caution">
    <text evidence="4">The sequence shown here is derived from an EMBL/GenBank/DDBJ whole genome shotgun (WGS) entry which is preliminary data.</text>
</comment>
<dbReference type="InterPro" id="IPR050707">
    <property type="entry name" value="HTH_MetabolicPath_Reg"/>
</dbReference>
<protein>
    <submittedName>
        <fullName evidence="4">Helix-turn-helix domain-containing protein</fullName>
    </submittedName>
</protein>
<gene>
    <name evidence="4" type="ORF">R4F53_01785</name>
</gene>
<dbReference type="SUPFAM" id="SSF55781">
    <property type="entry name" value="GAF domain-like"/>
    <property type="match status" value="1"/>
</dbReference>
<dbReference type="GO" id="GO:0003677">
    <property type="term" value="F:DNA binding"/>
    <property type="evidence" value="ECO:0007669"/>
    <property type="project" value="InterPro"/>
</dbReference>
<evidence type="ECO:0000259" key="3">
    <source>
        <dbReference type="PROSITE" id="PS51077"/>
    </source>
</evidence>
<dbReference type="InterPro" id="IPR029016">
    <property type="entry name" value="GAF-like_dom_sf"/>
</dbReference>
<name>A0AAE4RBF2_MYCIT</name>
<dbReference type="GO" id="GO:0003700">
    <property type="term" value="F:DNA-binding transcription factor activity"/>
    <property type="evidence" value="ECO:0007669"/>
    <property type="project" value="TreeGrafter"/>
</dbReference>
<dbReference type="Gene3D" id="3.30.450.40">
    <property type="match status" value="1"/>
</dbReference>
<dbReference type="InterPro" id="IPR005471">
    <property type="entry name" value="Tscrpt_reg_IclR_N"/>
</dbReference>
<dbReference type="PANTHER" id="PTHR30136">
    <property type="entry name" value="HELIX-TURN-HELIX TRANSCRIPTIONAL REGULATOR, ICLR FAMILY"/>
    <property type="match status" value="1"/>
</dbReference>
<dbReference type="InterPro" id="IPR036388">
    <property type="entry name" value="WH-like_DNA-bd_sf"/>
</dbReference>
<dbReference type="EMBL" id="JAWLLD010000001">
    <property type="protein sequence ID" value="MDV7011034.1"/>
    <property type="molecule type" value="Genomic_DNA"/>
</dbReference>
<proteinExistence type="predicted"/>
<keyword evidence="2" id="KW-0804">Transcription</keyword>